<name>A0A916ZFC1_9HYPH</name>
<feature type="region of interest" description="Disordered" evidence="2">
    <location>
        <begin position="316"/>
        <end position="335"/>
    </location>
</feature>
<dbReference type="EMBL" id="BMIQ01000001">
    <property type="protein sequence ID" value="GGD94190.1"/>
    <property type="molecule type" value="Genomic_DNA"/>
</dbReference>
<reference evidence="3" key="1">
    <citation type="journal article" date="2014" name="Int. J. Syst. Evol. Microbiol.">
        <title>Complete genome sequence of Corynebacterium casei LMG S-19264T (=DSM 44701T), isolated from a smear-ripened cheese.</title>
        <authorList>
            <consortium name="US DOE Joint Genome Institute (JGI-PGF)"/>
            <person name="Walter F."/>
            <person name="Albersmeier A."/>
            <person name="Kalinowski J."/>
            <person name="Ruckert C."/>
        </authorList>
    </citation>
    <scope>NUCLEOTIDE SEQUENCE</scope>
    <source>
        <strain evidence="3">CGMCC 1.15367</strain>
    </source>
</reference>
<protein>
    <submittedName>
        <fullName evidence="3">Uncharacterized protein</fullName>
    </submittedName>
</protein>
<feature type="coiled-coil region" evidence="1">
    <location>
        <begin position="64"/>
        <end position="119"/>
    </location>
</feature>
<feature type="region of interest" description="Disordered" evidence="2">
    <location>
        <begin position="206"/>
        <end position="264"/>
    </location>
</feature>
<evidence type="ECO:0000256" key="2">
    <source>
        <dbReference type="SAM" id="MobiDB-lite"/>
    </source>
</evidence>
<dbReference type="AlphaFoldDB" id="A0A916ZFC1"/>
<dbReference type="RefSeq" id="WP_188907181.1">
    <property type="nucleotide sequence ID" value="NZ_BMIQ01000001.1"/>
</dbReference>
<feature type="coiled-coil region" evidence="1">
    <location>
        <begin position="145"/>
        <end position="189"/>
    </location>
</feature>
<feature type="region of interest" description="Disordered" evidence="2">
    <location>
        <begin position="284"/>
        <end position="303"/>
    </location>
</feature>
<comment type="caution">
    <text evidence="3">The sequence shown here is derived from an EMBL/GenBank/DDBJ whole genome shotgun (WGS) entry which is preliminary data.</text>
</comment>
<keyword evidence="4" id="KW-1185">Reference proteome</keyword>
<evidence type="ECO:0000256" key="1">
    <source>
        <dbReference type="SAM" id="Coils"/>
    </source>
</evidence>
<accession>A0A916ZFC1</accession>
<proteinExistence type="predicted"/>
<gene>
    <name evidence="3" type="ORF">GCM10011390_11150</name>
</gene>
<evidence type="ECO:0000313" key="3">
    <source>
        <dbReference type="EMBL" id="GGD94190.1"/>
    </source>
</evidence>
<dbReference type="Proteomes" id="UP000644699">
    <property type="component" value="Unassembled WGS sequence"/>
</dbReference>
<evidence type="ECO:0000313" key="4">
    <source>
        <dbReference type="Proteomes" id="UP000644699"/>
    </source>
</evidence>
<keyword evidence="1" id="KW-0175">Coiled coil</keyword>
<organism evidence="3 4">
    <name type="scientific">Aureimonas endophytica</name>
    <dbReference type="NCBI Taxonomy" id="2027858"/>
    <lineage>
        <taxon>Bacteria</taxon>
        <taxon>Pseudomonadati</taxon>
        <taxon>Pseudomonadota</taxon>
        <taxon>Alphaproteobacteria</taxon>
        <taxon>Hyphomicrobiales</taxon>
        <taxon>Aurantimonadaceae</taxon>
        <taxon>Aureimonas</taxon>
    </lineage>
</organism>
<reference evidence="3" key="2">
    <citation type="submission" date="2020-09" db="EMBL/GenBank/DDBJ databases">
        <authorList>
            <person name="Sun Q."/>
            <person name="Zhou Y."/>
        </authorList>
    </citation>
    <scope>NUCLEOTIDE SEQUENCE</scope>
    <source>
        <strain evidence="3">CGMCC 1.15367</strain>
    </source>
</reference>
<sequence>MIATALTFLLGFLLALLLALLFAPVLWRKSRSFARREFEATMPASANEIRAEFDFVRAEAALKVRQAEIGIAEMRDRMARALAELGSARTEIADRSRTLRELQAEMAGYVAERDKLRQTFFALEGQERDLAAGLDEARRDGALQAEELEALALRFRETSDLAEERKVELVAAETRIERLEDSLRALERASLEKDTLIRLLRHEAEKGTAPGKPHGGPLKAGAIPGLAGRTPVSTPSPPPRAEDPLGDALARPRPEIGLGPAAAGMDPGERLAEIAAHAIVATARREGPSSPLAPLLAPGSEASSVPDLAARARRLAAASDREAPVQAEVPVRRAE</sequence>